<accession>A0A2Z7BES6</accession>
<evidence type="ECO:0000313" key="2">
    <source>
        <dbReference type="Proteomes" id="UP000250235"/>
    </source>
</evidence>
<dbReference type="Proteomes" id="UP000250235">
    <property type="component" value="Unassembled WGS sequence"/>
</dbReference>
<keyword evidence="1" id="KW-0808">Transferase</keyword>
<protein>
    <submittedName>
        <fullName evidence="1">Wall-associated receptor kinase-like 3</fullName>
    </submittedName>
</protein>
<keyword evidence="1" id="KW-0418">Kinase</keyword>
<sequence length="182" mass="20753">MSMPKAVYRSSIRTSNLNSISTDHAKRSSNSLLKSSTHQLLKSSDEKCLRARICQDIYKSAFTKAHQAYSSQLRSLTQILQIHRSLYSSNSRLKTLRKTYPKAQTDRKNCRPEIHEDARTCNYFALPQHAGSKAPNWYQSKELGKTNTVPLISLQTTAEINGNLTEKDSNKQYQSTVSLERR</sequence>
<dbReference type="AlphaFoldDB" id="A0A2Z7BES6"/>
<proteinExistence type="predicted"/>
<name>A0A2Z7BES6_9LAMI</name>
<keyword evidence="2" id="KW-1185">Reference proteome</keyword>
<evidence type="ECO:0000313" key="1">
    <source>
        <dbReference type="EMBL" id="KZV30442.1"/>
    </source>
</evidence>
<gene>
    <name evidence="1" type="ORF">F511_21328</name>
</gene>
<keyword evidence="1" id="KW-0675">Receptor</keyword>
<dbReference type="GO" id="GO:0016301">
    <property type="term" value="F:kinase activity"/>
    <property type="evidence" value="ECO:0007669"/>
    <property type="project" value="UniProtKB-KW"/>
</dbReference>
<dbReference type="EMBL" id="KV008278">
    <property type="protein sequence ID" value="KZV30442.1"/>
    <property type="molecule type" value="Genomic_DNA"/>
</dbReference>
<reference evidence="1 2" key="1">
    <citation type="journal article" date="2015" name="Proc. Natl. Acad. Sci. U.S.A.">
        <title>The resurrection genome of Boea hygrometrica: A blueprint for survival of dehydration.</title>
        <authorList>
            <person name="Xiao L."/>
            <person name="Yang G."/>
            <person name="Zhang L."/>
            <person name="Yang X."/>
            <person name="Zhao S."/>
            <person name="Ji Z."/>
            <person name="Zhou Q."/>
            <person name="Hu M."/>
            <person name="Wang Y."/>
            <person name="Chen M."/>
            <person name="Xu Y."/>
            <person name="Jin H."/>
            <person name="Xiao X."/>
            <person name="Hu G."/>
            <person name="Bao F."/>
            <person name="Hu Y."/>
            <person name="Wan P."/>
            <person name="Li L."/>
            <person name="Deng X."/>
            <person name="Kuang T."/>
            <person name="Xiang C."/>
            <person name="Zhu J.K."/>
            <person name="Oliver M.J."/>
            <person name="He Y."/>
        </authorList>
    </citation>
    <scope>NUCLEOTIDE SEQUENCE [LARGE SCALE GENOMIC DNA]</scope>
    <source>
        <strain evidence="2">cv. XS01</strain>
    </source>
</reference>
<organism evidence="1 2">
    <name type="scientific">Dorcoceras hygrometricum</name>
    <dbReference type="NCBI Taxonomy" id="472368"/>
    <lineage>
        <taxon>Eukaryota</taxon>
        <taxon>Viridiplantae</taxon>
        <taxon>Streptophyta</taxon>
        <taxon>Embryophyta</taxon>
        <taxon>Tracheophyta</taxon>
        <taxon>Spermatophyta</taxon>
        <taxon>Magnoliopsida</taxon>
        <taxon>eudicotyledons</taxon>
        <taxon>Gunneridae</taxon>
        <taxon>Pentapetalae</taxon>
        <taxon>asterids</taxon>
        <taxon>lamiids</taxon>
        <taxon>Lamiales</taxon>
        <taxon>Gesneriaceae</taxon>
        <taxon>Didymocarpoideae</taxon>
        <taxon>Trichosporeae</taxon>
        <taxon>Loxocarpinae</taxon>
        <taxon>Dorcoceras</taxon>
    </lineage>
</organism>